<feature type="region of interest" description="Disordered" evidence="1">
    <location>
        <begin position="53"/>
        <end position="82"/>
    </location>
</feature>
<dbReference type="Proteomes" id="UP000507470">
    <property type="component" value="Unassembled WGS sequence"/>
</dbReference>
<reference evidence="2 3" key="1">
    <citation type="submission" date="2020-06" db="EMBL/GenBank/DDBJ databases">
        <authorList>
            <person name="Li R."/>
            <person name="Bekaert M."/>
        </authorList>
    </citation>
    <scope>NUCLEOTIDE SEQUENCE [LARGE SCALE GENOMIC DNA]</scope>
    <source>
        <strain evidence="3">wild</strain>
    </source>
</reference>
<organism evidence="2 3">
    <name type="scientific">Mytilus coruscus</name>
    <name type="common">Sea mussel</name>
    <dbReference type="NCBI Taxonomy" id="42192"/>
    <lineage>
        <taxon>Eukaryota</taxon>
        <taxon>Metazoa</taxon>
        <taxon>Spiralia</taxon>
        <taxon>Lophotrochozoa</taxon>
        <taxon>Mollusca</taxon>
        <taxon>Bivalvia</taxon>
        <taxon>Autobranchia</taxon>
        <taxon>Pteriomorphia</taxon>
        <taxon>Mytilida</taxon>
        <taxon>Mytiloidea</taxon>
        <taxon>Mytilidae</taxon>
        <taxon>Mytilinae</taxon>
        <taxon>Mytilus</taxon>
    </lineage>
</organism>
<dbReference type="EMBL" id="CACVKT020002890">
    <property type="protein sequence ID" value="CAC5380512.1"/>
    <property type="molecule type" value="Genomic_DNA"/>
</dbReference>
<dbReference type="AlphaFoldDB" id="A0A6J8B976"/>
<keyword evidence="3" id="KW-1185">Reference proteome</keyword>
<proteinExistence type="predicted"/>
<evidence type="ECO:0000256" key="1">
    <source>
        <dbReference type="SAM" id="MobiDB-lite"/>
    </source>
</evidence>
<sequence length="262" mass="30157">MITTDKRKNNIIMVNIRNIVPFIQPKQNHVFWWSRKKWAIICFYKKRRRRSSKIQKEHGNNVTPLNETTDENHEHGGNTETNTHELQCQQSCDSGSLLDVLNKTISQCDGSWVEDPGIITDISDDVEVEKAIILASRENIELLQNIFSNVLKKRTPESYLFGNYTLTVSADHFGNQLLKILYCDVGDILFIGNVSRICFYKKRRRRSSKIQKEHGNNVTPLNETTDENHEHGGNTETNTHELQCQQSCDSGVVCNVEINHDE</sequence>
<name>A0A6J8B976_MYTCO</name>
<evidence type="ECO:0000313" key="2">
    <source>
        <dbReference type="EMBL" id="CAC5380512.1"/>
    </source>
</evidence>
<feature type="region of interest" description="Disordered" evidence="1">
    <location>
        <begin position="209"/>
        <end position="238"/>
    </location>
</feature>
<dbReference type="OrthoDB" id="6144346at2759"/>
<protein>
    <submittedName>
        <fullName evidence="2">Uncharacterized protein</fullName>
    </submittedName>
</protein>
<accession>A0A6J8B976</accession>
<gene>
    <name evidence="2" type="ORF">MCOR_16454</name>
</gene>
<evidence type="ECO:0000313" key="3">
    <source>
        <dbReference type="Proteomes" id="UP000507470"/>
    </source>
</evidence>